<proteinExistence type="inferred from homology"/>
<dbReference type="InterPro" id="IPR050985">
    <property type="entry name" value="Alpha-glycosidase_related"/>
</dbReference>
<dbReference type="EC" id="3.2.1.22" evidence="2 5"/>
<dbReference type="InterPro" id="IPR002252">
    <property type="entry name" value="Glyco_hydro_36"/>
</dbReference>
<keyword evidence="10" id="KW-1185">Reference proteome</keyword>
<dbReference type="GO" id="GO:0004557">
    <property type="term" value="F:alpha-galactosidase activity"/>
    <property type="evidence" value="ECO:0007669"/>
    <property type="project" value="UniProtKB-UniRule"/>
</dbReference>
<feature type="binding site" evidence="7">
    <location>
        <begin position="472"/>
        <end position="476"/>
    </location>
    <ligand>
        <name>substrate</name>
    </ligand>
</feature>
<protein>
    <recommendedName>
        <fullName evidence="2 5">Alpha-galactosidase</fullName>
        <ecNumber evidence="2 5">3.2.1.22</ecNumber>
    </recommendedName>
</protein>
<dbReference type="PANTHER" id="PTHR43053">
    <property type="entry name" value="GLYCOSIDASE FAMILY 31"/>
    <property type="match status" value="1"/>
</dbReference>
<accession>A0A1M7XXN1</accession>
<dbReference type="PROSITE" id="PS00512">
    <property type="entry name" value="ALPHA_GALACTOSIDASE"/>
    <property type="match status" value="1"/>
</dbReference>
<dbReference type="InterPro" id="IPR038417">
    <property type="entry name" value="Alpga-gal_N_sf"/>
</dbReference>
<gene>
    <name evidence="9" type="ORF">SAMN02745217_00328</name>
</gene>
<evidence type="ECO:0000256" key="4">
    <source>
        <dbReference type="ARBA" id="ARBA00023295"/>
    </source>
</evidence>
<dbReference type="InterPro" id="IPR031704">
    <property type="entry name" value="Glyco_hydro_36_N"/>
</dbReference>
<evidence type="ECO:0000313" key="10">
    <source>
        <dbReference type="Proteomes" id="UP000184612"/>
    </source>
</evidence>
<dbReference type="RefSeq" id="WP_073587861.1">
    <property type="nucleotide sequence ID" value="NZ_FRFD01000003.1"/>
</dbReference>
<evidence type="ECO:0000256" key="7">
    <source>
        <dbReference type="PIRSR" id="PIRSR005536-2"/>
    </source>
</evidence>
<evidence type="ECO:0000256" key="2">
    <source>
        <dbReference type="ARBA" id="ARBA00012755"/>
    </source>
</evidence>
<keyword evidence="3 5" id="KW-0378">Hydrolase</keyword>
<dbReference type="Pfam" id="PF02065">
    <property type="entry name" value="Melibiase"/>
    <property type="match status" value="1"/>
</dbReference>
<keyword evidence="4 5" id="KW-0326">Glycosidase</keyword>
<dbReference type="PRINTS" id="PR00743">
    <property type="entry name" value="GLHYDRLASE36"/>
</dbReference>
<reference evidence="9 10" key="1">
    <citation type="submission" date="2016-12" db="EMBL/GenBank/DDBJ databases">
        <authorList>
            <person name="Song W.-J."/>
            <person name="Kurnit D.M."/>
        </authorList>
    </citation>
    <scope>NUCLEOTIDE SEQUENCE [LARGE SCALE GENOMIC DNA]</scope>
    <source>
        <strain evidence="9 10">DSM 12503</strain>
    </source>
</reference>
<feature type="domain" description="Glycosyl hydrolase family 36 N-terminal" evidence="8">
    <location>
        <begin position="26"/>
        <end position="280"/>
    </location>
</feature>
<dbReference type="PIRSF" id="PIRSF005536">
    <property type="entry name" value="Agal"/>
    <property type="match status" value="1"/>
</dbReference>
<dbReference type="PANTHER" id="PTHR43053:SF3">
    <property type="entry name" value="ALPHA-GALACTOSIDASE C-RELATED"/>
    <property type="match status" value="1"/>
</dbReference>
<feature type="binding site" evidence="7">
    <location>
        <position position="195"/>
    </location>
    <ligand>
        <name>substrate</name>
    </ligand>
</feature>
<dbReference type="InterPro" id="IPR013785">
    <property type="entry name" value="Aldolase_TIM"/>
</dbReference>
<comment type="similarity">
    <text evidence="5">Belongs to the glycosyl hydrolase.</text>
</comment>
<dbReference type="Proteomes" id="UP000184612">
    <property type="component" value="Unassembled WGS sequence"/>
</dbReference>
<dbReference type="CDD" id="cd14791">
    <property type="entry name" value="GH36"/>
    <property type="match status" value="1"/>
</dbReference>
<dbReference type="OrthoDB" id="9758822at2"/>
<dbReference type="Gene3D" id="2.60.40.1180">
    <property type="entry name" value="Golgi alpha-mannosidase II"/>
    <property type="match status" value="1"/>
</dbReference>
<feature type="binding site" evidence="7">
    <location>
        <begin position="362"/>
        <end position="363"/>
    </location>
    <ligand>
        <name>substrate</name>
    </ligand>
</feature>
<evidence type="ECO:0000256" key="1">
    <source>
        <dbReference type="ARBA" id="ARBA00001255"/>
    </source>
</evidence>
<dbReference type="InterPro" id="IPR013780">
    <property type="entry name" value="Glyco_hydro_b"/>
</dbReference>
<evidence type="ECO:0000256" key="3">
    <source>
        <dbReference type="ARBA" id="ARBA00022801"/>
    </source>
</evidence>
<feature type="binding site" evidence="7">
    <location>
        <position position="542"/>
    </location>
    <ligand>
        <name>substrate</name>
    </ligand>
</feature>
<dbReference type="EMBL" id="FRFD01000003">
    <property type="protein sequence ID" value="SHO43711.1"/>
    <property type="molecule type" value="Genomic_DNA"/>
</dbReference>
<feature type="active site" description="Proton donor" evidence="6">
    <location>
        <position position="542"/>
    </location>
</feature>
<dbReference type="SUPFAM" id="SSF51445">
    <property type="entry name" value="(Trans)glycosidases"/>
    <property type="match status" value="1"/>
</dbReference>
<dbReference type="FunFam" id="3.20.20.70:FF:000118">
    <property type="entry name" value="Alpha-galactosidase"/>
    <property type="match status" value="1"/>
</dbReference>
<feature type="active site" description="Nucleophile" evidence="6">
    <location>
        <position position="474"/>
    </location>
</feature>
<dbReference type="InterPro" id="IPR000111">
    <property type="entry name" value="Glyco_hydro_27/36_CS"/>
</dbReference>
<dbReference type="Gene3D" id="3.20.20.70">
    <property type="entry name" value="Aldolase class I"/>
    <property type="match status" value="1"/>
</dbReference>
<evidence type="ECO:0000259" key="8">
    <source>
        <dbReference type="Pfam" id="PF16875"/>
    </source>
</evidence>
<dbReference type="Pfam" id="PF16875">
    <property type="entry name" value="Glyco_hydro_36N"/>
    <property type="match status" value="1"/>
</dbReference>
<evidence type="ECO:0000256" key="6">
    <source>
        <dbReference type="PIRSR" id="PIRSR005536-1"/>
    </source>
</evidence>
<sequence>MITTDERSFRLDTDCTTYLIGKTKYGHLEHIYYGNLLSKEDGVNVLAQKRSIMVGSSVLYSREDDVYSLDGMCLEWSDNGRGDYRYSPTEFKMPDGSFVTDFIYERHEILEGTVAMEAMPTAYGGDQTLIIILKDKTYPIFIDLYYTVFKQTNVISRRAVVRNEGSVPVTIRRIMSISMDLPDECFQMYTLDGGWIKEGNLHKRPVSYGITVNSSTTGASSNRHNPAFLLAEADANEDYGSVYAFNMIYSGNHYSIIEKNERDYVRVCMGINPHLFEWILSPEEKFETPECVMSYSSQGFNGTSHNMHDFINEHIVRGDYKKKERPILLNNWEAHFFDFNEGKLLRLARDAKKLGIELFVLDDGWFGDRNHDRAGLGDYRVNPKKLPDGMKAFADKIRNIGLDFGLWFEPEMVNEDSELYRSHPEYAIKLPNRHSVLGRNQLVLDLCKKEVRDYIVEQVSSILDEAKISYVKWDMNRHIAEAFSTALKNQGEFYHRYILGLYEVLTRIFGPRSHILLESCSSGGNRFDLGMLCYSPQIWASDDTDPIERLKIQAGLSYFYPQSTMGAHVSGSPHQQTLRETPLATRFHAACFGCLGYELDLKYLSPEQRKDIAEQVAFYKQYRKIFQYGRFYRVKSYKSNKVIWETVSEDKETALTGFFQTLATAAESSDKLKVIGLKKGRFTIRTRSQRLYIERFGGLIKHVAPVELNPDGVIMRVANRHYSLKDCVETYTCSSEALAAGIPLCEQFIGTGYHESIRMLGDFGSNMYITEKENEQQK</sequence>
<dbReference type="Gene3D" id="2.70.98.60">
    <property type="entry name" value="alpha-galactosidase from lactobacil brevis"/>
    <property type="match status" value="1"/>
</dbReference>
<dbReference type="AlphaFoldDB" id="A0A1M7XXN1"/>
<evidence type="ECO:0000256" key="5">
    <source>
        <dbReference type="PIRNR" id="PIRNR005536"/>
    </source>
</evidence>
<dbReference type="InterPro" id="IPR017853">
    <property type="entry name" value="GH"/>
</dbReference>
<dbReference type="STRING" id="1121345.SAMN02745217_00328"/>
<feature type="binding site" evidence="7">
    <location>
        <position position="520"/>
    </location>
    <ligand>
        <name>substrate</name>
    </ligand>
</feature>
<feature type="binding site" evidence="7">
    <location>
        <position position="439"/>
    </location>
    <ligand>
        <name>substrate</name>
    </ligand>
</feature>
<evidence type="ECO:0000313" key="9">
    <source>
        <dbReference type="EMBL" id="SHO43711.1"/>
    </source>
</evidence>
<comment type="catalytic activity">
    <reaction evidence="1 5">
        <text>Hydrolysis of terminal, non-reducing alpha-D-galactose residues in alpha-D-galactosides, including galactose oligosaccharides, galactomannans and galactolipids.</text>
        <dbReference type="EC" id="3.2.1.22"/>
    </reaction>
</comment>
<dbReference type="GO" id="GO:0016052">
    <property type="term" value="P:carbohydrate catabolic process"/>
    <property type="evidence" value="ECO:0007669"/>
    <property type="project" value="InterPro"/>
</dbReference>
<name>A0A1M7XXN1_9FIRM</name>
<organism evidence="9 10">
    <name type="scientific">Anaerocolumna xylanovorans DSM 12503</name>
    <dbReference type="NCBI Taxonomy" id="1121345"/>
    <lineage>
        <taxon>Bacteria</taxon>
        <taxon>Bacillati</taxon>
        <taxon>Bacillota</taxon>
        <taxon>Clostridia</taxon>
        <taxon>Lachnospirales</taxon>
        <taxon>Lachnospiraceae</taxon>
        <taxon>Anaerocolumna</taxon>
    </lineage>
</organism>